<evidence type="ECO:0000313" key="2">
    <source>
        <dbReference type="EMBL" id="KAF6369208.1"/>
    </source>
</evidence>
<name>A0A7J7Z549_MYOMY</name>
<keyword evidence="3" id="KW-1185">Reference proteome</keyword>
<proteinExistence type="predicted"/>
<protein>
    <submittedName>
        <fullName evidence="2">Uncharacterized protein</fullName>
    </submittedName>
</protein>
<evidence type="ECO:0000256" key="1">
    <source>
        <dbReference type="SAM" id="MobiDB-lite"/>
    </source>
</evidence>
<feature type="region of interest" description="Disordered" evidence="1">
    <location>
        <begin position="1"/>
        <end position="257"/>
    </location>
</feature>
<accession>A0A7J7Z549</accession>
<evidence type="ECO:0000313" key="3">
    <source>
        <dbReference type="Proteomes" id="UP000527355"/>
    </source>
</evidence>
<organism evidence="2 3">
    <name type="scientific">Myotis myotis</name>
    <name type="common">Greater mouse-eared bat</name>
    <name type="synonym">Vespertilio myotis</name>
    <dbReference type="NCBI Taxonomy" id="51298"/>
    <lineage>
        <taxon>Eukaryota</taxon>
        <taxon>Metazoa</taxon>
        <taxon>Chordata</taxon>
        <taxon>Craniata</taxon>
        <taxon>Vertebrata</taxon>
        <taxon>Euteleostomi</taxon>
        <taxon>Mammalia</taxon>
        <taxon>Eutheria</taxon>
        <taxon>Laurasiatheria</taxon>
        <taxon>Chiroptera</taxon>
        <taxon>Yangochiroptera</taxon>
        <taxon>Vespertilionidae</taxon>
        <taxon>Myotis</taxon>
    </lineage>
</organism>
<feature type="compositionally biased region" description="Low complexity" evidence="1">
    <location>
        <begin position="58"/>
        <end position="68"/>
    </location>
</feature>
<dbReference type="VEuPathDB" id="HostDB:LOC118651591"/>
<sequence length="257" mass="26160">MWQASVSITVWAPLAGRGRPQKGATKLPREAGRSGAGGGARDAPAPGTRSPPPPPRTPARSRAPSAARRPPPAPVPGSGTHAGAPTGRRGAVRPPLALPLRLPCADKRKPRGGDGEARSPSASRSPRCQRGAIRGDSRRAASGAPREGDAGGSVARPSAAAGREMHTPGPGASCWLRGPQPAAPGRDPQRPLPPAPAQGGPGALRGAAHSGPRASPPHPLIPREGRRKTEGGGDRVGVRESGSAVFHLKQKREPQVN</sequence>
<feature type="compositionally biased region" description="Basic and acidic residues" evidence="1">
    <location>
        <begin position="104"/>
        <end position="117"/>
    </location>
</feature>
<reference evidence="2 3" key="1">
    <citation type="journal article" date="2020" name="Nature">
        <title>Six reference-quality genomes reveal evolution of bat adaptations.</title>
        <authorList>
            <person name="Jebb D."/>
            <person name="Huang Z."/>
            <person name="Pippel M."/>
            <person name="Hughes G.M."/>
            <person name="Lavrichenko K."/>
            <person name="Devanna P."/>
            <person name="Winkler S."/>
            <person name="Jermiin L.S."/>
            <person name="Skirmuntt E.C."/>
            <person name="Katzourakis A."/>
            <person name="Burkitt-Gray L."/>
            <person name="Ray D.A."/>
            <person name="Sullivan K.A.M."/>
            <person name="Roscito J.G."/>
            <person name="Kirilenko B.M."/>
            <person name="Davalos L.M."/>
            <person name="Corthals A.P."/>
            <person name="Power M.L."/>
            <person name="Jones G."/>
            <person name="Ransome R.D."/>
            <person name="Dechmann D.K.N."/>
            <person name="Locatelli A.G."/>
            <person name="Puechmaille S.J."/>
            <person name="Fedrigo O."/>
            <person name="Jarvis E.D."/>
            <person name="Hiller M."/>
            <person name="Vernes S.C."/>
            <person name="Myers E.W."/>
            <person name="Teeling E.C."/>
        </authorList>
    </citation>
    <scope>NUCLEOTIDE SEQUENCE [LARGE SCALE GENOMIC DNA]</scope>
    <source>
        <strain evidence="2">MMyoMyo1</strain>
        <tissue evidence="2">Flight muscle</tissue>
    </source>
</reference>
<dbReference type="EMBL" id="JABWUV010000003">
    <property type="protein sequence ID" value="KAF6369208.1"/>
    <property type="molecule type" value="Genomic_DNA"/>
</dbReference>
<comment type="caution">
    <text evidence="2">The sequence shown here is derived from an EMBL/GenBank/DDBJ whole genome shotgun (WGS) entry which is preliminary data.</text>
</comment>
<gene>
    <name evidence="2" type="ORF">mMyoMyo1_010590</name>
</gene>
<feature type="compositionally biased region" description="Basic and acidic residues" evidence="1">
    <location>
        <begin position="221"/>
        <end position="238"/>
    </location>
</feature>
<dbReference type="Proteomes" id="UP000527355">
    <property type="component" value="Unassembled WGS sequence"/>
</dbReference>
<dbReference type="AlphaFoldDB" id="A0A7J7Z549"/>
<feature type="compositionally biased region" description="Low complexity" evidence="1">
    <location>
        <begin position="88"/>
        <end position="103"/>
    </location>
</feature>